<evidence type="ECO:0000256" key="1">
    <source>
        <dbReference type="ARBA" id="ARBA00023015"/>
    </source>
</evidence>
<dbReference type="PANTHER" id="PTHR30055:SF238">
    <property type="entry name" value="MYCOFACTOCIN BIOSYNTHESIS TRANSCRIPTIONAL REGULATOR MFTR-RELATED"/>
    <property type="match status" value="1"/>
</dbReference>
<dbReference type="Pfam" id="PF17754">
    <property type="entry name" value="TetR_C_14"/>
    <property type="match status" value="1"/>
</dbReference>
<feature type="domain" description="HTH tetR-type" evidence="5">
    <location>
        <begin position="6"/>
        <end position="66"/>
    </location>
</feature>
<organism evidence="6 7">
    <name type="scientific">Amnibacterium soli</name>
    <dbReference type="NCBI Taxonomy" id="1282736"/>
    <lineage>
        <taxon>Bacteria</taxon>
        <taxon>Bacillati</taxon>
        <taxon>Actinomycetota</taxon>
        <taxon>Actinomycetes</taxon>
        <taxon>Micrococcales</taxon>
        <taxon>Microbacteriaceae</taxon>
        <taxon>Amnibacterium</taxon>
    </lineage>
</organism>
<dbReference type="Gene3D" id="1.10.357.10">
    <property type="entry name" value="Tetracycline Repressor, domain 2"/>
    <property type="match status" value="1"/>
</dbReference>
<proteinExistence type="predicted"/>
<evidence type="ECO:0000256" key="4">
    <source>
        <dbReference type="PROSITE-ProRule" id="PRU00335"/>
    </source>
</evidence>
<dbReference type="InterPro" id="IPR001647">
    <property type="entry name" value="HTH_TetR"/>
</dbReference>
<protein>
    <submittedName>
        <fullName evidence="6">TetR family transcriptional regulator</fullName>
    </submittedName>
</protein>
<dbReference type="PROSITE" id="PS50977">
    <property type="entry name" value="HTH_TETR_2"/>
    <property type="match status" value="1"/>
</dbReference>
<keyword evidence="3" id="KW-0804">Transcription</keyword>
<keyword evidence="2 4" id="KW-0238">DNA-binding</keyword>
<dbReference type="SUPFAM" id="SSF46689">
    <property type="entry name" value="Homeodomain-like"/>
    <property type="match status" value="1"/>
</dbReference>
<dbReference type="Proteomes" id="UP001500121">
    <property type="component" value="Unassembled WGS sequence"/>
</dbReference>
<name>A0ABP8Z793_9MICO</name>
<feature type="DNA-binding region" description="H-T-H motif" evidence="4">
    <location>
        <begin position="29"/>
        <end position="48"/>
    </location>
</feature>
<dbReference type="InterPro" id="IPR041347">
    <property type="entry name" value="MftR_C"/>
</dbReference>
<keyword evidence="7" id="KW-1185">Reference proteome</keyword>
<dbReference type="EMBL" id="BAABLP010000004">
    <property type="protein sequence ID" value="GAA4748606.1"/>
    <property type="molecule type" value="Genomic_DNA"/>
</dbReference>
<dbReference type="InterPro" id="IPR009057">
    <property type="entry name" value="Homeodomain-like_sf"/>
</dbReference>
<evidence type="ECO:0000256" key="3">
    <source>
        <dbReference type="ARBA" id="ARBA00023163"/>
    </source>
</evidence>
<dbReference type="InterPro" id="IPR050109">
    <property type="entry name" value="HTH-type_TetR-like_transc_reg"/>
</dbReference>
<dbReference type="PANTHER" id="PTHR30055">
    <property type="entry name" value="HTH-TYPE TRANSCRIPTIONAL REGULATOR RUTR"/>
    <property type="match status" value="1"/>
</dbReference>
<evidence type="ECO:0000259" key="5">
    <source>
        <dbReference type="PROSITE" id="PS50977"/>
    </source>
</evidence>
<dbReference type="RefSeq" id="WP_345481118.1">
    <property type="nucleotide sequence ID" value="NZ_BAABLP010000004.1"/>
</dbReference>
<evidence type="ECO:0000313" key="6">
    <source>
        <dbReference type="EMBL" id="GAA4748606.1"/>
    </source>
</evidence>
<keyword evidence="1" id="KW-0805">Transcription regulation</keyword>
<sequence>MTRWEPGTKDRLQAAAIALFLERGYEETTVQDIAAATGLTERTFFRHYADKREVLFSGGEQYRQGFVDGVRAAPEGAGPLELVEASLVGAADFFPPERRPWSQRRQTVIDANPALRERESLKRAAITDTIETCLEERGVTAPESRLAAEVGGAVFTTAFRQWLADDEERPLQDIERELLRRLRALVPADPGT</sequence>
<gene>
    <name evidence="6" type="ORF">GCM10025783_20960</name>
</gene>
<dbReference type="Pfam" id="PF00440">
    <property type="entry name" value="TetR_N"/>
    <property type="match status" value="1"/>
</dbReference>
<reference evidence="7" key="1">
    <citation type="journal article" date="2019" name="Int. J. Syst. Evol. Microbiol.">
        <title>The Global Catalogue of Microorganisms (GCM) 10K type strain sequencing project: providing services to taxonomists for standard genome sequencing and annotation.</title>
        <authorList>
            <consortium name="The Broad Institute Genomics Platform"/>
            <consortium name="The Broad Institute Genome Sequencing Center for Infectious Disease"/>
            <person name="Wu L."/>
            <person name="Ma J."/>
        </authorList>
    </citation>
    <scope>NUCLEOTIDE SEQUENCE [LARGE SCALE GENOMIC DNA]</scope>
    <source>
        <strain evidence="7">JCM 19015</strain>
    </source>
</reference>
<dbReference type="PRINTS" id="PR00455">
    <property type="entry name" value="HTHTETR"/>
</dbReference>
<comment type="caution">
    <text evidence="6">The sequence shown here is derived from an EMBL/GenBank/DDBJ whole genome shotgun (WGS) entry which is preliminary data.</text>
</comment>
<evidence type="ECO:0000256" key="2">
    <source>
        <dbReference type="ARBA" id="ARBA00023125"/>
    </source>
</evidence>
<evidence type="ECO:0000313" key="7">
    <source>
        <dbReference type="Proteomes" id="UP001500121"/>
    </source>
</evidence>
<accession>A0ABP8Z793</accession>